<feature type="chain" id="PRO_5013176095" evidence="1">
    <location>
        <begin position="24"/>
        <end position="348"/>
    </location>
</feature>
<feature type="domain" description="Cysteine-rich protective antigen 6 bladed" evidence="2">
    <location>
        <begin position="41"/>
        <end position="337"/>
    </location>
</feature>
<protein>
    <submittedName>
        <fullName evidence="3">Secreted ookinete protein, putative</fullName>
    </submittedName>
</protein>
<sequence length="348" mass="40914">MITLKKIFYFFYLTYIIVKKVEGLDNSVVNYDNYTLYQFGNCMKQQYIYFLESIYKLCYLWKTIDEKTVSKILVQKGKDSSWEVKSELIYRNKDLSSLYFSYVLNKELIVLMCYSNFQLRKYECVRSVSHNGIKFNTTDTSFSSDPHSDSSMDNYSSLPFNFSGVNYLLICSLNKNPSRDGSLKLFITCSGSKDKGITWKTIFRFYYSSDSSFKYYKLAPRISEGSIGFQYVKHNNSTWTHEYIECNHRKDYDFECKNIDLQKKNKVLQIALKVGNYYVSSYMGKNNYLCYLYYTSDNIVLIKTKINKNKKGDCNPRDLIMVDDSKVVLVYADGMNIDGFSTYRFINN</sequence>
<organism evidence="3 4">
    <name type="scientific">Plasmodium gallinaceum</name>
    <dbReference type="NCBI Taxonomy" id="5849"/>
    <lineage>
        <taxon>Eukaryota</taxon>
        <taxon>Sar</taxon>
        <taxon>Alveolata</taxon>
        <taxon>Apicomplexa</taxon>
        <taxon>Aconoidasida</taxon>
        <taxon>Haemosporida</taxon>
        <taxon>Plasmodiidae</taxon>
        <taxon>Plasmodium</taxon>
        <taxon>Plasmodium (Haemamoeba)</taxon>
    </lineage>
</organism>
<dbReference type="VEuPathDB" id="PlasmoDB:PGAL8A_00035100"/>
<accession>A0A1J1H0E2</accession>
<evidence type="ECO:0000259" key="2">
    <source>
        <dbReference type="Pfam" id="PF18638"/>
    </source>
</evidence>
<dbReference type="RefSeq" id="XP_028530714.1">
    <property type="nucleotide sequence ID" value="XM_028674352.1"/>
</dbReference>
<name>A0A1J1H0E2_PLAGA</name>
<dbReference type="EMBL" id="CVMV01000117">
    <property type="protein sequence ID" value="CRG97915.1"/>
    <property type="molecule type" value="Genomic_DNA"/>
</dbReference>
<dbReference type="GeneID" id="39728875"/>
<evidence type="ECO:0000313" key="3">
    <source>
        <dbReference type="EMBL" id="CRG97915.1"/>
    </source>
</evidence>
<gene>
    <name evidence="3" type="primary">PSOP12</name>
    <name evidence="3" type="ORF">PGAL8A_00035100</name>
</gene>
<dbReference type="Pfam" id="PF18638">
    <property type="entry name" value="CyRPA"/>
    <property type="match status" value="1"/>
</dbReference>
<dbReference type="InterPro" id="IPR041396">
    <property type="entry name" value="CyRPA"/>
</dbReference>
<keyword evidence="4" id="KW-1185">Reference proteome</keyword>
<comment type="caution">
    <text evidence="3">The sequence shown here is derived from an EMBL/GenBank/DDBJ whole genome shotgun (WGS) entry which is preliminary data.</text>
</comment>
<evidence type="ECO:0000256" key="1">
    <source>
        <dbReference type="SAM" id="SignalP"/>
    </source>
</evidence>
<proteinExistence type="predicted"/>
<dbReference type="Proteomes" id="UP000220797">
    <property type="component" value="Unassembled WGS sequence"/>
</dbReference>
<keyword evidence="1" id="KW-0732">Signal</keyword>
<dbReference type="OrthoDB" id="380483at2759"/>
<feature type="signal peptide" evidence="1">
    <location>
        <begin position="1"/>
        <end position="23"/>
    </location>
</feature>
<evidence type="ECO:0000313" key="4">
    <source>
        <dbReference type="Proteomes" id="UP000220797"/>
    </source>
</evidence>
<reference evidence="3" key="1">
    <citation type="submission" date="2015-04" db="EMBL/GenBank/DDBJ databases">
        <authorList>
            <consortium name="Pathogen Informatics"/>
        </authorList>
    </citation>
    <scope>NUCLEOTIDE SEQUENCE [LARGE SCALE GENOMIC DNA]</scope>
    <source>
        <strain evidence="3">8A</strain>
    </source>
</reference>
<dbReference type="AlphaFoldDB" id="A0A1J1H0E2"/>